<feature type="domain" description="OmpA-like" evidence="4">
    <location>
        <begin position="215"/>
        <end position="342"/>
    </location>
</feature>
<feature type="transmembrane region" description="Helical" evidence="3">
    <location>
        <begin position="21"/>
        <end position="43"/>
    </location>
</feature>
<evidence type="ECO:0000256" key="3">
    <source>
        <dbReference type="SAM" id="Phobius"/>
    </source>
</evidence>
<dbReference type="CDD" id="cd07185">
    <property type="entry name" value="OmpA_C-like"/>
    <property type="match status" value="1"/>
</dbReference>
<feature type="coiled-coil region" evidence="2">
    <location>
        <begin position="61"/>
        <end position="102"/>
    </location>
</feature>
<dbReference type="PANTHER" id="PTHR30329:SF21">
    <property type="entry name" value="LIPOPROTEIN YIAD-RELATED"/>
    <property type="match status" value="1"/>
</dbReference>
<evidence type="ECO:0000313" key="5">
    <source>
        <dbReference type="EMBL" id="SCM78948.1"/>
    </source>
</evidence>
<dbReference type="Gene3D" id="1.10.287.1490">
    <property type="match status" value="1"/>
</dbReference>
<dbReference type="NCBIfam" id="NF006545">
    <property type="entry name" value="PRK09039.1-4"/>
    <property type="match status" value="1"/>
</dbReference>
<dbReference type="InterPro" id="IPR050330">
    <property type="entry name" value="Bact_OuterMem_StrucFunc"/>
</dbReference>
<gene>
    <name evidence="5" type="ORF">KL86PLE_90159</name>
</gene>
<accession>A0A212LN50</accession>
<dbReference type="Gene3D" id="3.30.1330.60">
    <property type="entry name" value="OmpA-like domain"/>
    <property type="match status" value="1"/>
</dbReference>
<evidence type="ECO:0000259" key="4">
    <source>
        <dbReference type="PROSITE" id="PS51123"/>
    </source>
</evidence>
<dbReference type="RefSeq" id="WP_100083014.1">
    <property type="nucleotide sequence ID" value="NZ_LT608334.1"/>
</dbReference>
<dbReference type="NCBIfam" id="NF006544">
    <property type="entry name" value="PRK09039.1-3"/>
    <property type="match status" value="1"/>
</dbReference>
<keyword evidence="3" id="KW-0812">Transmembrane</keyword>
<dbReference type="EMBL" id="FMJD01000013">
    <property type="protein sequence ID" value="SCM78948.1"/>
    <property type="molecule type" value="Genomic_DNA"/>
</dbReference>
<dbReference type="Pfam" id="PF00691">
    <property type="entry name" value="OmpA"/>
    <property type="match status" value="1"/>
</dbReference>
<sequence length="342" mass="37920">MALGRRRFSTQQDYWPAFVDMLTTLVLSIIFLLSVFSLAQFFLSQQITDRDTVLGRLNAQIAELTELLAMERASNRDLQDNVALLESNLKDALATRDNLQGLIASQSGAADAADSKAEALSSQLSDEKRVSQRALAQVELLNQQIAALRRQIAALEDALNASESRDRESSAKIADLGRRLNVALAQRVQELARYRSDFFGRLREILSQRSDIRVVGDRFVFQSEVLFDSGNDDVNPAGRGELDKLAEAVLQLEGQIPPEIAWVLRVDGHTDARPLSGTGRFRDNWELSAARAISVVKYLIGKGISPNHLVAAGFGEFQPLEEGDSDEANAKNRRIELKLTER</sequence>
<proteinExistence type="predicted"/>
<organism evidence="5">
    <name type="scientific">uncultured Pleomorphomonas sp</name>
    <dbReference type="NCBI Taxonomy" id="442121"/>
    <lineage>
        <taxon>Bacteria</taxon>
        <taxon>Pseudomonadati</taxon>
        <taxon>Pseudomonadota</taxon>
        <taxon>Alphaproteobacteria</taxon>
        <taxon>Hyphomicrobiales</taxon>
        <taxon>Pleomorphomonadaceae</taxon>
        <taxon>Pleomorphomonas</taxon>
        <taxon>environmental samples</taxon>
    </lineage>
</organism>
<dbReference type="AlphaFoldDB" id="A0A212LN50"/>
<dbReference type="SUPFAM" id="SSF103088">
    <property type="entry name" value="OmpA-like"/>
    <property type="match status" value="1"/>
</dbReference>
<dbReference type="InterPro" id="IPR006665">
    <property type="entry name" value="OmpA-like"/>
</dbReference>
<evidence type="ECO:0000256" key="1">
    <source>
        <dbReference type="PROSITE-ProRule" id="PRU00473"/>
    </source>
</evidence>
<protein>
    <submittedName>
        <fullName evidence="5">OmpA family protein</fullName>
    </submittedName>
</protein>
<keyword evidence="3" id="KW-1133">Transmembrane helix</keyword>
<reference evidence="5" key="1">
    <citation type="submission" date="2016-08" db="EMBL/GenBank/DDBJ databases">
        <authorList>
            <person name="Seilhamer J.J."/>
        </authorList>
    </citation>
    <scope>NUCLEOTIDE SEQUENCE</scope>
    <source>
        <strain evidence="5">86</strain>
    </source>
</reference>
<evidence type="ECO:0000256" key="2">
    <source>
        <dbReference type="SAM" id="Coils"/>
    </source>
</evidence>
<dbReference type="NCBIfam" id="NF006543">
    <property type="entry name" value="PRK09039.1-2"/>
    <property type="match status" value="1"/>
</dbReference>
<keyword evidence="2" id="KW-0175">Coiled coil</keyword>
<dbReference type="PANTHER" id="PTHR30329">
    <property type="entry name" value="STATOR ELEMENT OF FLAGELLAR MOTOR COMPLEX"/>
    <property type="match status" value="1"/>
</dbReference>
<feature type="coiled-coil region" evidence="2">
    <location>
        <begin position="131"/>
        <end position="165"/>
    </location>
</feature>
<keyword evidence="1 3" id="KW-0472">Membrane</keyword>
<dbReference type="InterPro" id="IPR036737">
    <property type="entry name" value="OmpA-like_sf"/>
</dbReference>
<name>A0A212LN50_9HYPH</name>
<dbReference type="GO" id="GO:0016020">
    <property type="term" value="C:membrane"/>
    <property type="evidence" value="ECO:0007669"/>
    <property type="project" value="UniProtKB-UniRule"/>
</dbReference>
<dbReference type="PROSITE" id="PS51123">
    <property type="entry name" value="OMPA_2"/>
    <property type="match status" value="1"/>
</dbReference>